<accession>A0A1P8WPI0</accession>
<gene>
    <name evidence="1" type="ORF">Fuma_05608</name>
</gene>
<organism evidence="1 2">
    <name type="scientific">Fuerstiella marisgermanici</name>
    <dbReference type="NCBI Taxonomy" id="1891926"/>
    <lineage>
        <taxon>Bacteria</taxon>
        <taxon>Pseudomonadati</taxon>
        <taxon>Planctomycetota</taxon>
        <taxon>Planctomycetia</taxon>
        <taxon>Planctomycetales</taxon>
        <taxon>Planctomycetaceae</taxon>
        <taxon>Fuerstiella</taxon>
    </lineage>
</organism>
<keyword evidence="2" id="KW-1185">Reference proteome</keyword>
<dbReference type="STRING" id="1891926.Fuma_05608"/>
<evidence type="ECO:0000313" key="1">
    <source>
        <dbReference type="EMBL" id="APZ95945.1"/>
    </source>
</evidence>
<evidence type="ECO:0000313" key="2">
    <source>
        <dbReference type="Proteomes" id="UP000187735"/>
    </source>
</evidence>
<proteinExistence type="predicted"/>
<dbReference type="EMBL" id="CP017641">
    <property type="protein sequence ID" value="APZ95945.1"/>
    <property type="molecule type" value="Genomic_DNA"/>
</dbReference>
<name>A0A1P8WPI0_9PLAN</name>
<protein>
    <submittedName>
        <fullName evidence="1">Uncharacterized protein</fullName>
    </submittedName>
</protein>
<reference evidence="1 2" key="1">
    <citation type="journal article" date="2016" name="Front. Microbiol.">
        <title>Fuerstia marisgermanicae gen. nov., sp. nov., an Unusual Member of the Phylum Planctomycetes from the German Wadden Sea.</title>
        <authorList>
            <person name="Kohn T."/>
            <person name="Heuer A."/>
            <person name="Jogler M."/>
            <person name="Vollmers J."/>
            <person name="Boedeker C."/>
            <person name="Bunk B."/>
            <person name="Rast P."/>
            <person name="Borchert D."/>
            <person name="Glockner I."/>
            <person name="Freese H.M."/>
            <person name="Klenk H.P."/>
            <person name="Overmann J."/>
            <person name="Kaster A.K."/>
            <person name="Rohde M."/>
            <person name="Wiegand S."/>
            <person name="Jogler C."/>
        </authorList>
    </citation>
    <scope>NUCLEOTIDE SEQUENCE [LARGE SCALE GENOMIC DNA]</scope>
    <source>
        <strain evidence="1 2">NH11</strain>
    </source>
</reference>
<dbReference type="AlphaFoldDB" id="A0A1P8WPI0"/>
<dbReference type="KEGG" id="fmr:Fuma_05608"/>
<dbReference type="Proteomes" id="UP000187735">
    <property type="component" value="Chromosome"/>
</dbReference>
<sequence length="80" mass="9576">MERILRTFENHADAEQAASDDDDHLTISQRFEVFMQLMAPYYAASTGFQRIYRVDDFHRRTVRDDWRLCLQPVPKPKSDR</sequence>